<evidence type="ECO:0000259" key="16">
    <source>
        <dbReference type="PROSITE" id="PS50071"/>
    </source>
</evidence>
<dbReference type="InterPro" id="IPR017970">
    <property type="entry name" value="Homeobox_CS"/>
</dbReference>
<sequence>MRTSFKHHQLRAMKQYFNLNHNPDAKDLKQLAQKTGLTKRVLQVWFQNARAKFRRSMQGREGSSISPTMSGAVTTVLDTQVASSSSNHSSEYQSTSPDHAKEYFEHNGSNSNNNSSNVQDENTIMWPYNDSLYVSTHSNCLILHNDFTSTVLQHQPIQVSTTHNSRMDTQFLRPSTDKASAMHRLDRRECKCYFILIFHIYIYIYLEAAKFSYRTNIVTAILYGGRENYREQINRLRNGCHILIATPGRLIDILEQGYIGLAGCRYLVLDEADRMLDMGFEPQIRKIVNQGMPAKANRVTAMFSATFPKEIQVFYLFACYMDLILYSLSEIILIIILEATSQVSSNEFTNISILKFSHFQEPLKSNGSHAQSNGFGGTSGYGFGVTGNGFSQQTRTYPIQINGYGGPQNGFGTAFTRGQYFYVTVEELLKVIHFIFIGGFGTSSGGFSGGMMTTVPRINNFTTAPVNTFQPASVNGYQQQRSFDTYPVFVLIFAMYCSIHISHDSTSVGKVESSLISQGVNYITGLRNWQSPVPYFKSDETVDLDPAFNLYYGNTLSSQEWTTQHGEVQMTNGIISFVYGIITWVQFIL</sequence>
<dbReference type="PANTHER" id="PTHR47958">
    <property type="entry name" value="ATP-DEPENDENT RNA HELICASE DBP3"/>
    <property type="match status" value="1"/>
</dbReference>
<evidence type="ECO:0000256" key="4">
    <source>
        <dbReference type="ARBA" id="ARBA00022801"/>
    </source>
</evidence>
<evidence type="ECO:0000256" key="8">
    <source>
        <dbReference type="ARBA" id="ARBA00023125"/>
    </source>
</evidence>
<keyword evidence="8 11" id="KW-0238">DNA-binding</keyword>
<evidence type="ECO:0000256" key="6">
    <source>
        <dbReference type="ARBA" id="ARBA00022833"/>
    </source>
</evidence>
<keyword evidence="15" id="KW-0812">Transmembrane</keyword>
<dbReference type="Pfam" id="PF00270">
    <property type="entry name" value="DEAD"/>
    <property type="match status" value="1"/>
</dbReference>
<evidence type="ECO:0000256" key="1">
    <source>
        <dbReference type="ARBA" id="ARBA00004123"/>
    </source>
</evidence>
<dbReference type="AlphaFoldDB" id="A0A1I7WSJ3"/>
<comment type="similarity">
    <text evidence="12">Belongs to the DEAD box helicase family.</text>
</comment>
<dbReference type="FunFam" id="1.10.10.60:FF:000027">
    <property type="entry name" value="LIM/homeobox protein Lhx9"/>
    <property type="match status" value="1"/>
</dbReference>
<keyword evidence="12" id="KW-0547">Nucleotide-binding</keyword>
<dbReference type="PROSITE" id="PS00027">
    <property type="entry name" value="HOMEOBOX_1"/>
    <property type="match status" value="1"/>
</dbReference>
<dbReference type="GO" id="GO:0030182">
    <property type="term" value="P:neuron differentiation"/>
    <property type="evidence" value="ECO:0007669"/>
    <property type="project" value="UniProtKB-ARBA"/>
</dbReference>
<dbReference type="GO" id="GO:0000981">
    <property type="term" value="F:DNA-binding transcription factor activity, RNA polymerase II-specific"/>
    <property type="evidence" value="ECO:0007669"/>
    <property type="project" value="InterPro"/>
</dbReference>
<protein>
    <submittedName>
        <fullName evidence="19">Homeobox domain-containing protein</fullName>
    </submittedName>
</protein>
<dbReference type="InterPro" id="IPR009057">
    <property type="entry name" value="Homeodomain-like_sf"/>
</dbReference>
<keyword evidence="4 12" id="KW-0378">Hydrolase</keyword>
<dbReference type="GO" id="GO:0000977">
    <property type="term" value="F:RNA polymerase II transcription regulatory region sequence-specific DNA binding"/>
    <property type="evidence" value="ECO:0007669"/>
    <property type="project" value="UniProtKB-ARBA"/>
</dbReference>
<evidence type="ECO:0000256" key="13">
    <source>
        <dbReference type="RuleBase" id="RU000682"/>
    </source>
</evidence>
<evidence type="ECO:0000256" key="7">
    <source>
        <dbReference type="ARBA" id="ARBA00023038"/>
    </source>
</evidence>
<dbReference type="PROSITE" id="PS50071">
    <property type="entry name" value="HOMEOBOX_2"/>
    <property type="match status" value="1"/>
</dbReference>
<dbReference type="CDD" id="cd00086">
    <property type="entry name" value="homeodomain"/>
    <property type="match status" value="1"/>
</dbReference>
<dbReference type="Pfam" id="PF00046">
    <property type="entry name" value="Homeodomain"/>
    <property type="match status" value="1"/>
</dbReference>
<dbReference type="SUPFAM" id="SSF46689">
    <property type="entry name" value="Homeodomain-like"/>
    <property type="match status" value="1"/>
</dbReference>
<dbReference type="GO" id="GO:0045944">
    <property type="term" value="P:positive regulation of transcription by RNA polymerase II"/>
    <property type="evidence" value="ECO:0007669"/>
    <property type="project" value="UniProtKB-ARBA"/>
</dbReference>
<proteinExistence type="inferred from homology"/>
<evidence type="ECO:0000259" key="17">
    <source>
        <dbReference type="PROSITE" id="PS51192"/>
    </source>
</evidence>
<keyword evidence="5 12" id="KW-0347">Helicase</keyword>
<organism evidence="18 19">
    <name type="scientific">Heterorhabditis bacteriophora</name>
    <name type="common">Entomopathogenic nematode worm</name>
    <dbReference type="NCBI Taxonomy" id="37862"/>
    <lineage>
        <taxon>Eukaryota</taxon>
        <taxon>Metazoa</taxon>
        <taxon>Ecdysozoa</taxon>
        <taxon>Nematoda</taxon>
        <taxon>Chromadorea</taxon>
        <taxon>Rhabditida</taxon>
        <taxon>Rhabditina</taxon>
        <taxon>Rhabditomorpha</taxon>
        <taxon>Strongyloidea</taxon>
        <taxon>Heterorhabditidae</taxon>
        <taxon>Heterorhabditis</taxon>
    </lineage>
</organism>
<feature type="domain" description="Helicase ATP-binding" evidence="17">
    <location>
        <begin position="204"/>
        <end position="325"/>
    </location>
</feature>
<dbReference type="PROSITE" id="PS51192">
    <property type="entry name" value="HELICASE_ATP_BIND_1"/>
    <property type="match status" value="1"/>
</dbReference>
<dbReference type="GO" id="GO:0045664">
    <property type="term" value="P:regulation of neuron differentiation"/>
    <property type="evidence" value="ECO:0007669"/>
    <property type="project" value="UniProtKB-ARBA"/>
</dbReference>
<evidence type="ECO:0000313" key="19">
    <source>
        <dbReference type="WBParaSite" id="Hba_08109"/>
    </source>
</evidence>
<keyword evidence="10 11" id="KW-0539">Nucleus</keyword>
<feature type="DNA-binding region" description="Homeobox" evidence="11">
    <location>
        <begin position="3"/>
        <end position="57"/>
    </location>
</feature>
<keyword evidence="6" id="KW-0862">Zinc</keyword>
<feature type="compositionally biased region" description="Low complexity" evidence="14">
    <location>
        <begin position="83"/>
        <end position="96"/>
    </location>
</feature>
<dbReference type="GO" id="GO:0004386">
    <property type="term" value="F:helicase activity"/>
    <property type="evidence" value="ECO:0007669"/>
    <property type="project" value="UniProtKB-KW"/>
</dbReference>
<dbReference type="WBParaSite" id="Hba_08109">
    <property type="protein sequence ID" value="Hba_08109"/>
    <property type="gene ID" value="Hba_08109"/>
</dbReference>
<feature type="domain" description="Homeobox" evidence="16">
    <location>
        <begin position="1"/>
        <end position="56"/>
    </location>
</feature>
<evidence type="ECO:0000313" key="18">
    <source>
        <dbReference type="Proteomes" id="UP000095283"/>
    </source>
</evidence>
<dbReference type="Gene3D" id="1.10.10.60">
    <property type="entry name" value="Homeodomain-like"/>
    <property type="match status" value="1"/>
</dbReference>
<dbReference type="PROSITE" id="PS00039">
    <property type="entry name" value="DEAD_ATP_HELICASE"/>
    <property type="match status" value="1"/>
</dbReference>
<dbReference type="SUPFAM" id="SSF52540">
    <property type="entry name" value="P-loop containing nucleoside triphosphate hydrolases"/>
    <property type="match status" value="1"/>
</dbReference>
<dbReference type="InterPro" id="IPR011545">
    <property type="entry name" value="DEAD/DEAH_box_helicase_dom"/>
</dbReference>
<keyword evidence="2" id="KW-0479">Metal-binding</keyword>
<name>A0A1I7WSJ3_HETBA</name>
<dbReference type="InterPro" id="IPR027417">
    <property type="entry name" value="P-loop_NTPase"/>
</dbReference>
<evidence type="ECO:0000256" key="3">
    <source>
        <dbReference type="ARBA" id="ARBA00022737"/>
    </source>
</evidence>
<accession>A0A1I7WSJ3</accession>
<dbReference type="GO" id="GO:0005634">
    <property type="term" value="C:nucleus"/>
    <property type="evidence" value="ECO:0007669"/>
    <property type="project" value="UniProtKB-SubCell"/>
</dbReference>
<evidence type="ECO:0000256" key="15">
    <source>
        <dbReference type="SAM" id="Phobius"/>
    </source>
</evidence>
<dbReference type="GO" id="GO:0016787">
    <property type="term" value="F:hydrolase activity"/>
    <property type="evidence" value="ECO:0007669"/>
    <property type="project" value="UniProtKB-KW"/>
</dbReference>
<dbReference type="SMART" id="SM00487">
    <property type="entry name" value="DEXDc"/>
    <property type="match status" value="1"/>
</dbReference>
<dbReference type="GO" id="GO:0046872">
    <property type="term" value="F:metal ion binding"/>
    <property type="evidence" value="ECO:0007669"/>
    <property type="project" value="UniProtKB-KW"/>
</dbReference>
<keyword evidence="12" id="KW-0067">ATP-binding</keyword>
<feature type="transmembrane region" description="Helical" evidence="15">
    <location>
        <begin position="190"/>
        <end position="206"/>
    </location>
</feature>
<evidence type="ECO:0000256" key="11">
    <source>
        <dbReference type="PROSITE-ProRule" id="PRU00108"/>
    </source>
</evidence>
<dbReference type="InterPro" id="IPR000629">
    <property type="entry name" value="RNA-helicase_DEAD-box_CS"/>
</dbReference>
<dbReference type="Gene3D" id="3.40.50.300">
    <property type="entry name" value="P-loop containing nucleotide triphosphate hydrolases"/>
    <property type="match status" value="1"/>
</dbReference>
<reference evidence="19" key="1">
    <citation type="submission" date="2016-11" db="UniProtKB">
        <authorList>
            <consortium name="WormBaseParasite"/>
        </authorList>
    </citation>
    <scope>IDENTIFICATION</scope>
</reference>
<keyword evidence="9 11" id="KW-0371">Homeobox</keyword>
<evidence type="ECO:0000256" key="9">
    <source>
        <dbReference type="ARBA" id="ARBA00023155"/>
    </source>
</evidence>
<keyword evidence="3" id="KW-0677">Repeat</keyword>
<keyword evidence="15" id="KW-1133">Transmembrane helix</keyword>
<dbReference type="InterPro" id="IPR014001">
    <property type="entry name" value="Helicase_ATP-bd"/>
</dbReference>
<evidence type="ECO:0000256" key="5">
    <source>
        <dbReference type="ARBA" id="ARBA00022806"/>
    </source>
</evidence>
<evidence type="ECO:0000256" key="14">
    <source>
        <dbReference type="SAM" id="MobiDB-lite"/>
    </source>
</evidence>
<dbReference type="InterPro" id="IPR001356">
    <property type="entry name" value="HD"/>
</dbReference>
<keyword evidence="15" id="KW-0472">Membrane</keyword>
<keyword evidence="18" id="KW-1185">Reference proteome</keyword>
<dbReference type="Proteomes" id="UP000095283">
    <property type="component" value="Unplaced"/>
</dbReference>
<comment type="subcellular location">
    <subcellularLocation>
        <location evidence="1 11 13">Nucleus</location>
    </subcellularLocation>
</comment>
<feature type="region of interest" description="Disordered" evidence="14">
    <location>
        <begin position="80"/>
        <end position="118"/>
    </location>
</feature>
<evidence type="ECO:0000256" key="10">
    <source>
        <dbReference type="ARBA" id="ARBA00023242"/>
    </source>
</evidence>
<evidence type="ECO:0000256" key="12">
    <source>
        <dbReference type="RuleBase" id="RU000492"/>
    </source>
</evidence>
<evidence type="ECO:0000256" key="2">
    <source>
        <dbReference type="ARBA" id="ARBA00022723"/>
    </source>
</evidence>
<dbReference type="GO" id="GO:0005524">
    <property type="term" value="F:ATP binding"/>
    <property type="evidence" value="ECO:0007669"/>
    <property type="project" value="UniProtKB-KW"/>
</dbReference>
<keyword evidence="7" id="KW-0440">LIM domain</keyword>
<dbReference type="SMART" id="SM00389">
    <property type="entry name" value="HOX"/>
    <property type="match status" value="1"/>
</dbReference>
<feature type="compositionally biased region" description="Low complexity" evidence="14">
    <location>
        <begin position="107"/>
        <end position="117"/>
    </location>
</feature>